<protein>
    <submittedName>
        <fullName evidence="1">Uncharacterized protein</fullName>
    </submittedName>
</protein>
<proteinExistence type="predicted"/>
<reference evidence="1 2" key="1">
    <citation type="submission" date="2021-02" db="EMBL/GenBank/DDBJ databases">
        <title>Variation within the Batrachochytrium salamandrivorans European outbreak.</title>
        <authorList>
            <person name="Kelly M."/>
            <person name="Pasmans F."/>
            <person name="Shea T.P."/>
            <person name="Munoz J.F."/>
            <person name="Carranza S."/>
            <person name="Cuomo C.A."/>
            <person name="Martel A."/>
        </authorList>
    </citation>
    <scope>NUCLEOTIDE SEQUENCE [LARGE SCALE GENOMIC DNA]</scope>
    <source>
        <strain evidence="1 2">AMFP18/2</strain>
    </source>
</reference>
<gene>
    <name evidence="1" type="ORF">BASA50_005839</name>
</gene>
<dbReference type="EMBL" id="JAFCIX010000309">
    <property type="protein sequence ID" value="KAH6595427.1"/>
    <property type="molecule type" value="Genomic_DNA"/>
</dbReference>
<sequence>MFASYATLYRYALVRHDERNFQSFIDIFRADLAPPVVHSVQNSNNFRNVNAFLAATKWGSENLDNLAYPASIIVKAIMVYFDCSPLRFISLAAHKSTRDTNCKITNGVSFHIMQRGHARRGLPIENGGDSVFNGVAWLFVLEPELQAKPSSIDQHLAAVDAKIEALNLAKSK</sequence>
<keyword evidence="2" id="KW-1185">Reference proteome</keyword>
<evidence type="ECO:0000313" key="1">
    <source>
        <dbReference type="EMBL" id="KAH6595427.1"/>
    </source>
</evidence>
<evidence type="ECO:0000313" key="2">
    <source>
        <dbReference type="Proteomes" id="UP001648503"/>
    </source>
</evidence>
<organism evidence="1 2">
    <name type="scientific">Batrachochytrium salamandrivorans</name>
    <dbReference type="NCBI Taxonomy" id="1357716"/>
    <lineage>
        <taxon>Eukaryota</taxon>
        <taxon>Fungi</taxon>
        <taxon>Fungi incertae sedis</taxon>
        <taxon>Chytridiomycota</taxon>
        <taxon>Chytridiomycota incertae sedis</taxon>
        <taxon>Chytridiomycetes</taxon>
        <taxon>Rhizophydiales</taxon>
        <taxon>Rhizophydiales incertae sedis</taxon>
        <taxon>Batrachochytrium</taxon>
    </lineage>
</organism>
<accession>A0ABQ8FBM1</accession>
<comment type="caution">
    <text evidence="1">The sequence shown here is derived from an EMBL/GenBank/DDBJ whole genome shotgun (WGS) entry which is preliminary data.</text>
</comment>
<name>A0ABQ8FBM1_9FUNG</name>
<dbReference type="Proteomes" id="UP001648503">
    <property type="component" value="Unassembled WGS sequence"/>
</dbReference>